<protein>
    <submittedName>
        <fullName evidence="2">Uncharacterized protein</fullName>
    </submittedName>
</protein>
<feature type="region of interest" description="Disordered" evidence="1">
    <location>
        <begin position="1"/>
        <end position="22"/>
    </location>
</feature>
<evidence type="ECO:0000256" key="1">
    <source>
        <dbReference type="SAM" id="MobiDB-lite"/>
    </source>
</evidence>
<dbReference type="OrthoDB" id="10365787at2759"/>
<dbReference type="Proteomes" id="UP000199727">
    <property type="component" value="Unassembled WGS sequence"/>
</dbReference>
<proteinExistence type="predicted"/>
<dbReference type="AlphaFoldDB" id="A0A854QKH6"/>
<dbReference type="EMBL" id="AMKT01000043">
    <property type="protein sequence ID" value="OXG21327.1"/>
    <property type="molecule type" value="Genomic_DNA"/>
</dbReference>
<gene>
    <name evidence="2" type="ORF">C361_03545</name>
</gene>
<evidence type="ECO:0000313" key="3">
    <source>
        <dbReference type="Proteomes" id="UP000199727"/>
    </source>
</evidence>
<organism evidence="2 3">
    <name type="scientific">Cryptococcus neoformans Tu259-1</name>
    <dbReference type="NCBI Taxonomy" id="1230072"/>
    <lineage>
        <taxon>Eukaryota</taxon>
        <taxon>Fungi</taxon>
        <taxon>Dikarya</taxon>
        <taxon>Basidiomycota</taxon>
        <taxon>Agaricomycotina</taxon>
        <taxon>Tremellomycetes</taxon>
        <taxon>Tremellales</taxon>
        <taxon>Cryptococcaceae</taxon>
        <taxon>Cryptococcus</taxon>
        <taxon>Cryptococcus neoformans species complex</taxon>
    </lineage>
</organism>
<accession>A0A854QKH6</accession>
<evidence type="ECO:0000313" key="2">
    <source>
        <dbReference type="EMBL" id="OXG21327.1"/>
    </source>
</evidence>
<sequence length="170" mass="19347">MFPSTQSKSETSVQSWDSSDPTICNERRAAEAFGILEQKDIEEDCNTRQPSTAKSYVISSSVFNPDTNKVERPFFTSLAPTHPSVTDNERTRRISIANELSCKITEGLKQSSEQWLPSCVKDGSTFELQRKEREIYNLLSKDDPYKETGLTFYPYVDMAESIPWDPLEVC</sequence>
<name>A0A854QKH6_CRYNE</name>
<comment type="caution">
    <text evidence="2">The sequence shown here is derived from an EMBL/GenBank/DDBJ whole genome shotgun (WGS) entry which is preliminary data.</text>
</comment>
<reference evidence="2 3" key="1">
    <citation type="submission" date="2017-06" db="EMBL/GenBank/DDBJ databases">
        <title>Global population genomics of the pathogenic fungus Cryptococcus neoformans var. grubii.</title>
        <authorList>
            <person name="Cuomo C."/>
            <person name="Litvintseva A."/>
            <person name="Chen Y."/>
            <person name="Young S."/>
            <person name="Zeng Q."/>
            <person name="Chapman S."/>
            <person name="Gujja S."/>
            <person name="Saif S."/>
            <person name="Birren B."/>
        </authorList>
    </citation>
    <scope>NUCLEOTIDE SEQUENCE [LARGE SCALE GENOMIC DNA]</scope>
    <source>
        <strain evidence="2 3">Tu259-1</strain>
    </source>
</reference>